<dbReference type="EMBL" id="QXQA01000011">
    <property type="protein sequence ID" value="RIX51217.1"/>
    <property type="molecule type" value="Genomic_DNA"/>
</dbReference>
<comment type="caution">
    <text evidence="4">The sequence shown here is derived from an EMBL/GenBank/DDBJ whole genome shotgun (WGS) entry which is preliminary data.</text>
</comment>
<keyword evidence="5" id="KW-1185">Reference proteome</keyword>
<reference evidence="4 5" key="1">
    <citation type="submission" date="2018-09" db="EMBL/GenBank/DDBJ databases">
        <title>Paenibacillus aracenensis nov. sp. isolated from a cave in southern Spain.</title>
        <authorList>
            <person name="Jurado V."/>
            <person name="Gutierrez-Patricio S."/>
            <person name="Gonzalez-Pimentel J.L."/>
            <person name="Miller A.Z."/>
            <person name="Laiz L."/>
            <person name="Saiz-Jimenez C."/>
        </authorList>
    </citation>
    <scope>NUCLEOTIDE SEQUENCE [LARGE SCALE GENOMIC DNA]</scope>
    <source>
        <strain evidence="4 5">DSM 22867</strain>
    </source>
</reference>
<dbReference type="OrthoDB" id="9815825at2"/>
<dbReference type="Pfam" id="PF01408">
    <property type="entry name" value="GFO_IDH_MocA"/>
    <property type="match status" value="1"/>
</dbReference>
<feature type="domain" description="GFO/IDH/MocA-like oxidoreductase" evidence="3">
    <location>
        <begin position="137"/>
        <end position="257"/>
    </location>
</feature>
<evidence type="ECO:0008006" key="6">
    <source>
        <dbReference type="Google" id="ProtNLM"/>
    </source>
</evidence>
<dbReference type="RefSeq" id="WP_119600950.1">
    <property type="nucleotide sequence ID" value="NZ_QXQA01000011.1"/>
</dbReference>
<protein>
    <recommendedName>
        <fullName evidence="6">Gfo/Idh/MocA family oxidoreductase</fullName>
    </recommendedName>
</protein>
<dbReference type="Gene3D" id="3.30.360.10">
    <property type="entry name" value="Dihydrodipicolinate Reductase, domain 2"/>
    <property type="match status" value="1"/>
</dbReference>
<evidence type="ECO:0000259" key="3">
    <source>
        <dbReference type="Pfam" id="PF22725"/>
    </source>
</evidence>
<dbReference type="Pfam" id="PF16011">
    <property type="entry name" value="CBM9_2"/>
    <property type="match status" value="1"/>
</dbReference>
<dbReference type="InterPro" id="IPR051450">
    <property type="entry name" value="Gfo/Idh/MocA_Oxidoreductases"/>
</dbReference>
<sequence>MTYRVAIAGCGGIADRHLNAIKIIERQSGRVQAVAAADLNEARIAEAQERYGSELKGYNDYKQMIKEVRPDIVIITLPHFLHHEAACFAAEAGCHILLEKPMAMNAAECDAIIEQAGRRGISVLVGHTQHYIAENMQAKKIIEDGALGRLLMLHDVRHTDYEAGGRPDWFFRKSMSGGGIAFNLGSHSVDKAVWLAGSPVASVQANMSFHGRRGDVDGSVSAYLRLTNGVSATIVQSGYKAAAANYTELLFTNGSLRLESGRALYRSDGGPYELLEKHDSADPFVLQLEDLMQAIETGHSPSCTMDYAKHIIEVVEGMYLSHQSGREEQIGGGGLPNAKEPTLIVQPASAGTHGAWENDRDGSELAVRHYKWMPAHHAIKVRAALSYTPDELQISFRAYEDSPLIRFTRHNDMVYKDSCVECFLQPAPHADARYLNLEMNAAGTLRIGIGTGRHDRDYLELEDLPPMHIRTELGLRDEATGETYWTARLRIPMKWLESLFPDFRPVPGAKLRANFYKCGDETSRPHYGSWSAVYSDTPDFHLSEDFGWLLLG</sequence>
<name>A0A3A1URU0_9BACL</name>
<evidence type="ECO:0000259" key="2">
    <source>
        <dbReference type="Pfam" id="PF16011"/>
    </source>
</evidence>
<dbReference type="GO" id="GO:0030246">
    <property type="term" value="F:carbohydrate binding"/>
    <property type="evidence" value="ECO:0007669"/>
    <property type="project" value="InterPro"/>
</dbReference>
<gene>
    <name evidence="4" type="ORF">D3P08_17245</name>
</gene>
<dbReference type="Gene3D" id="3.40.50.720">
    <property type="entry name" value="NAD(P)-binding Rossmann-like Domain"/>
    <property type="match status" value="1"/>
</dbReference>
<evidence type="ECO:0000313" key="5">
    <source>
        <dbReference type="Proteomes" id="UP000266482"/>
    </source>
</evidence>
<dbReference type="PANTHER" id="PTHR43377">
    <property type="entry name" value="BILIVERDIN REDUCTASE A"/>
    <property type="match status" value="1"/>
</dbReference>
<proteinExistence type="predicted"/>
<accession>A0A3A1URU0</accession>
<dbReference type="GO" id="GO:0004553">
    <property type="term" value="F:hydrolase activity, hydrolyzing O-glycosyl compounds"/>
    <property type="evidence" value="ECO:0007669"/>
    <property type="project" value="InterPro"/>
</dbReference>
<dbReference type="PANTHER" id="PTHR43377:SF1">
    <property type="entry name" value="BILIVERDIN REDUCTASE A"/>
    <property type="match status" value="1"/>
</dbReference>
<organism evidence="4 5">
    <name type="scientific">Paenibacillus nanensis</name>
    <dbReference type="NCBI Taxonomy" id="393251"/>
    <lineage>
        <taxon>Bacteria</taxon>
        <taxon>Bacillati</taxon>
        <taxon>Bacillota</taxon>
        <taxon>Bacilli</taxon>
        <taxon>Bacillales</taxon>
        <taxon>Paenibacillaceae</taxon>
        <taxon>Paenibacillus</taxon>
    </lineage>
</organism>
<dbReference type="GO" id="GO:0000166">
    <property type="term" value="F:nucleotide binding"/>
    <property type="evidence" value="ECO:0007669"/>
    <property type="project" value="InterPro"/>
</dbReference>
<dbReference type="SUPFAM" id="SSF51735">
    <property type="entry name" value="NAD(P)-binding Rossmann-fold domains"/>
    <property type="match status" value="1"/>
</dbReference>
<feature type="domain" description="Carbohydrate-binding" evidence="2">
    <location>
        <begin position="367"/>
        <end position="549"/>
    </location>
</feature>
<dbReference type="Gene3D" id="2.60.40.1190">
    <property type="match status" value="1"/>
</dbReference>
<dbReference type="SUPFAM" id="SSF55347">
    <property type="entry name" value="Glyceraldehyde-3-phosphate dehydrogenase-like, C-terminal domain"/>
    <property type="match status" value="1"/>
</dbReference>
<dbReference type="Pfam" id="PF22725">
    <property type="entry name" value="GFO_IDH_MocA_C3"/>
    <property type="match status" value="1"/>
</dbReference>
<evidence type="ECO:0000259" key="1">
    <source>
        <dbReference type="Pfam" id="PF01408"/>
    </source>
</evidence>
<dbReference type="AlphaFoldDB" id="A0A3A1URU0"/>
<dbReference type="Proteomes" id="UP000266482">
    <property type="component" value="Unassembled WGS sequence"/>
</dbReference>
<dbReference type="CDD" id="cd09620">
    <property type="entry name" value="CBM9_like_3"/>
    <property type="match status" value="1"/>
</dbReference>
<dbReference type="InterPro" id="IPR055170">
    <property type="entry name" value="GFO_IDH_MocA-like_dom"/>
</dbReference>
<dbReference type="InterPro" id="IPR036291">
    <property type="entry name" value="NAD(P)-bd_dom_sf"/>
</dbReference>
<dbReference type="InterPro" id="IPR000683">
    <property type="entry name" value="Gfo/Idh/MocA-like_OxRdtase_N"/>
</dbReference>
<dbReference type="SUPFAM" id="SSF49344">
    <property type="entry name" value="CBD9-like"/>
    <property type="match status" value="1"/>
</dbReference>
<dbReference type="InterPro" id="IPR010502">
    <property type="entry name" value="Carb-bd_dom_fam9"/>
</dbReference>
<evidence type="ECO:0000313" key="4">
    <source>
        <dbReference type="EMBL" id="RIX51217.1"/>
    </source>
</evidence>
<dbReference type="GO" id="GO:0016052">
    <property type="term" value="P:carbohydrate catabolic process"/>
    <property type="evidence" value="ECO:0007669"/>
    <property type="project" value="InterPro"/>
</dbReference>
<feature type="domain" description="Gfo/Idh/MocA-like oxidoreductase N-terminal" evidence="1">
    <location>
        <begin position="4"/>
        <end position="127"/>
    </location>
</feature>